<name>A0A1B7NHG4_9AGAM</name>
<sequence length="125" mass="13303">MSSIEKLNSSDRPAAPMLSHAVKIPGLIFLSGQTPTDSAGKIVPGDIKVHTAQCISNLTDVLKAAGSSWDKVVKVNVYLKSMDDYEGMNGEYIRLLPVPKPARTCIQAGKLPLDVDVEIEAIAAA</sequence>
<comment type="similarity">
    <text evidence="1">Belongs to the RutC family.</text>
</comment>
<evidence type="ECO:0000313" key="3">
    <source>
        <dbReference type="Proteomes" id="UP000092154"/>
    </source>
</evidence>
<keyword evidence="3" id="KW-1185">Reference proteome</keyword>
<dbReference type="Gene3D" id="3.30.1330.40">
    <property type="entry name" value="RutC-like"/>
    <property type="match status" value="1"/>
</dbReference>
<dbReference type="GO" id="GO:0019239">
    <property type="term" value="F:deaminase activity"/>
    <property type="evidence" value="ECO:0007669"/>
    <property type="project" value="TreeGrafter"/>
</dbReference>
<evidence type="ECO:0000313" key="2">
    <source>
        <dbReference type="EMBL" id="OAX44260.1"/>
    </source>
</evidence>
<dbReference type="STRING" id="1314800.A0A1B7NHG4"/>
<dbReference type="GO" id="GO:0005829">
    <property type="term" value="C:cytosol"/>
    <property type="evidence" value="ECO:0007669"/>
    <property type="project" value="TreeGrafter"/>
</dbReference>
<dbReference type="PANTHER" id="PTHR11803:SF12">
    <property type="entry name" value="TRANSLATION INITIATION INHIBITOR"/>
    <property type="match status" value="1"/>
</dbReference>
<dbReference type="AlphaFoldDB" id="A0A1B7NHG4"/>
<proteinExistence type="inferred from homology"/>
<dbReference type="GO" id="GO:0005739">
    <property type="term" value="C:mitochondrion"/>
    <property type="evidence" value="ECO:0007669"/>
    <property type="project" value="TreeGrafter"/>
</dbReference>
<dbReference type="InterPro" id="IPR035959">
    <property type="entry name" value="RutC-like_sf"/>
</dbReference>
<dbReference type="Proteomes" id="UP000092154">
    <property type="component" value="Unassembled WGS sequence"/>
</dbReference>
<protein>
    <submittedName>
        <fullName evidence="2">Endoribonuclease L-PSP</fullName>
    </submittedName>
</protein>
<dbReference type="OrthoDB" id="309640at2759"/>
<dbReference type="InParanoid" id="A0A1B7NHG4"/>
<accession>A0A1B7NHG4</accession>
<gene>
    <name evidence="2" type="ORF">K503DRAFT_501598</name>
</gene>
<dbReference type="SUPFAM" id="SSF55298">
    <property type="entry name" value="YjgF-like"/>
    <property type="match status" value="1"/>
</dbReference>
<dbReference type="CDD" id="cd00448">
    <property type="entry name" value="YjgF_YER057c_UK114_family"/>
    <property type="match status" value="1"/>
</dbReference>
<organism evidence="2 3">
    <name type="scientific">Rhizopogon vinicolor AM-OR11-026</name>
    <dbReference type="NCBI Taxonomy" id="1314800"/>
    <lineage>
        <taxon>Eukaryota</taxon>
        <taxon>Fungi</taxon>
        <taxon>Dikarya</taxon>
        <taxon>Basidiomycota</taxon>
        <taxon>Agaricomycotina</taxon>
        <taxon>Agaricomycetes</taxon>
        <taxon>Agaricomycetidae</taxon>
        <taxon>Boletales</taxon>
        <taxon>Suillineae</taxon>
        <taxon>Rhizopogonaceae</taxon>
        <taxon>Rhizopogon</taxon>
    </lineage>
</organism>
<dbReference type="InterPro" id="IPR006175">
    <property type="entry name" value="YjgF/YER057c/UK114"/>
</dbReference>
<dbReference type="FunCoup" id="A0A1B7NHG4">
    <property type="interactions" value="251"/>
</dbReference>
<dbReference type="EMBL" id="KV448127">
    <property type="protein sequence ID" value="OAX44260.1"/>
    <property type="molecule type" value="Genomic_DNA"/>
</dbReference>
<dbReference type="FunFam" id="3.30.1330.40:FF:000001">
    <property type="entry name" value="L-PSP family endoribonuclease"/>
    <property type="match status" value="1"/>
</dbReference>
<evidence type="ECO:0000256" key="1">
    <source>
        <dbReference type="ARBA" id="ARBA00010552"/>
    </source>
</evidence>
<dbReference type="PANTHER" id="PTHR11803">
    <property type="entry name" value="2-IMINOBUTANOATE/2-IMINOPROPANOATE DEAMINASE RIDA"/>
    <property type="match status" value="1"/>
</dbReference>
<dbReference type="Pfam" id="PF01042">
    <property type="entry name" value="Ribonuc_L-PSP"/>
    <property type="match status" value="1"/>
</dbReference>
<reference evidence="2 3" key="1">
    <citation type="submission" date="2016-06" db="EMBL/GenBank/DDBJ databases">
        <title>Comparative genomics of the ectomycorrhizal sister species Rhizopogon vinicolor and Rhizopogon vesiculosus (Basidiomycota: Boletales) reveals a divergence of the mating type B locus.</title>
        <authorList>
            <consortium name="DOE Joint Genome Institute"/>
            <person name="Mujic A.B."/>
            <person name="Kuo A."/>
            <person name="Tritt A."/>
            <person name="Lipzen A."/>
            <person name="Chen C."/>
            <person name="Johnson J."/>
            <person name="Sharma A."/>
            <person name="Barry K."/>
            <person name="Grigoriev I.V."/>
            <person name="Spatafora J.W."/>
        </authorList>
    </citation>
    <scope>NUCLEOTIDE SEQUENCE [LARGE SCALE GENOMIC DNA]</scope>
    <source>
        <strain evidence="2 3">AM-OR11-026</strain>
    </source>
</reference>